<dbReference type="Proteomes" id="UP001279553">
    <property type="component" value="Unassembled WGS sequence"/>
</dbReference>
<comment type="caution">
    <text evidence="1">The sequence shown here is derived from an EMBL/GenBank/DDBJ whole genome shotgun (WGS) entry which is preliminary data.</text>
</comment>
<dbReference type="InterPro" id="IPR007497">
    <property type="entry name" value="SIMPL/DUF541"/>
</dbReference>
<organism evidence="1 2">
    <name type="scientific">Acidiphilium acidophilum</name>
    <name type="common">Thiobacillus acidophilus</name>
    <dbReference type="NCBI Taxonomy" id="76588"/>
    <lineage>
        <taxon>Bacteria</taxon>
        <taxon>Pseudomonadati</taxon>
        <taxon>Pseudomonadota</taxon>
        <taxon>Alphaproteobacteria</taxon>
        <taxon>Acetobacterales</taxon>
        <taxon>Acidocellaceae</taxon>
        <taxon>Acidiphilium</taxon>
    </lineage>
</organism>
<evidence type="ECO:0000313" key="2">
    <source>
        <dbReference type="Proteomes" id="UP001279553"/>
    </source>
</evidence>
<feature type="non-terminal residue" evidence="1">
    <location>
        <position position="1"/>
    </location>
</feature>
<name>A0AAW9DLW8_ACIAO</name>
<reference evidence="1 2" key="1">
    <citation type="submission" date="2023-11" db="EMBL/GenBank/DDBJ databases">
        <title>MicrobeMod: A computational toolkit for identifying prokaryotic methylation and restriction-modification with nanopore sequencing.</title>
        <authorList>
            <person name="Crits-Christoph A."/>
            <person name="Kang S.C."/>
            <person name="Lee H."/>
            <person name="Ostrov N."/>
        </authorList>
    </citation>
    <scope>NUCLEOTIDE SEQUENCE [LARGE SCALE GENOMIC DNA]</scope>
    <source>
        <strain evidence="1 2">DSMZ 700</strain>
    </source>
</reference>
<proteinExistence type="predicted"/>
<dbReference type="Pfam" id="PF04402">
    <property type="entry name" value="SIMPL"/>
    <property type="match status" value="1"/>
</dbReference>
<dbReference type="AlphaFoldDB" id="A0AAW9DLW8"/>
<accession>A0AAW9DLW8</accession>
<dbReference type="EMBL" id="JAWXYB010000017">
    <property type="protein sequence ID" value="MDX5929671.1"/>
    <property type="molecule type" value="Genomic_DNA"/>
</dbReference>
<sequence>MTSTGGVGVVDRVILPAALILTILVGGMGCAKAATVVTVSGRATELVRPDRMMATLTAQADKSTAAAVQADINAKMGKAMALVRACLG</sequence>
<gene>
    <name evidence="1" type="ORF">SIL87_02670</name>
</gene>
<keyword evidence="2" id="KW-1185">Reference proteome</keyword>
<dbReference type="RefSeq" id="WP_319612699.1">
    <property type="nucleotide sequence ID" value="NZ_JAWXYB010000017.1"/>
</dbReference>
<evidence type="ECO:0000313" key="1">
    <source>
        <dbReference type="EMBL" id="MDX5929671.1"/>
    </source>
</evidence>
<protein>
    <submittedName>
        <fullName evidence="1">SIMPL domain-containing protein</fullName>
    </submittedName>
</protein>